<protein>
    <submittedName>
        <fullName evidence="2">Uncharacterized protein</fullName>
    </submittedName>
</protein>
<dbReference type="AlphaFoldDB" id="A0A4R9M599"/>
<dbReference type="OrthoDB" id="342797at2"/>
<dbReference type="RefSeq" id="WP_135759790.1">
    <property type="nucleotide sequence ID" value="NZ_RQHW01000023.1"/>
</dbReference>
<gene>
    <name evidence="2" type="ORF">EHS15_06715</name>
</gene>
<organism evidence="2 3">
    <name type="scientific">Leptospira idonii</name>
    <dbReference type="NCBI Taxonomy" id="1193500"/>
    <lineage>
        <taxon>Bacteria</taxon>
        <taxon>Pseudomonadati</taxon>
        <taxon>Spirochaetota</taxon>
        <taxon>Spirochaetia</taxon>
        <taxon>Leptospirales</taxon>
        <taxon>Leptospiraceae</taxon>
        <taxon>Leptospira</taxon>
    </lineage>
</organism>
<keyword evidence="3" id="KW-1185">Reference proteome</keyword>
<accession>A0A4R9M599</accession>
<evidence type="ECO:0000313" key="2">
    <source>
        <dbReference type="EMBL" id="TGN19888.1"/>
    </source>
</evidence>
<evidence type="ECO:0000313" key="3">
    <source>
        <dbReference type="Proteomes" id="UP000298058"/>
    </source>
</evidence>
<feature type="coiled-coil region" evidence="1">
    <location>
        <begin position="22"/>
        <end position="67"/>
    </location>
</feature>
<proteinExistence type="predicted"/>
<name>A0A4R9M599_9LEPT</name>
<evidence type="ECO:0000256" key="1">
    <source>
        <dbReference type="SAM" id="Coils"/>
    </source>
</evidence>
<sequence>MNEDIINLNVVIGTISKDLLDVQKSLENYREKQARKEAVDEEAFQFVEKAEKVLDKAEKGELQLTEDQIRRIKSNLIKILNKIQSK</sequence>
<keyword evidence="1" id="KW-0175">Coiled coil</keyword>
<dbReference type="Proteomes" id="UP000298058">
    <property type="component" value="Unassembled WGS sequence"/>
</dbReference>
<dbReference type="EMBL" id="RQHW01000023">
    <property type="protein sequence ID" value="TGN19888.1"/>
    <property type="molecule type" value="Genomic_DNA"/>
</dbReference>
<reference evidence="2" key="1">
    <citation type="journal article" date="2019" name="PLoS Negl. Trop. Dis.">
        <title>Revisiting the worldwide diversity of Leptospira species in the environment.</title>
        <authorList>
            <person name="Vincent A.T."/>
            <person name="Schiettekatte O."/>
            <person name="Bourhy P."/>
            <person name="Veyrier F.J."/>
            <person name="Picardeau M."/>
        </authorList>
    </citation>
    <scope>NUCLEOTIDE SEQUENCE [LARGE SCALE GENOMIC DNA]</scope>
    <source>
        <strain evidence="2">201300427</strain>
    </source>
</reference>
<comment type="caution">
    <text evidence="2">The sequence shown here is derived from an EMBL/GenBank/DDBJ whole genome shotgun (WGS) entry which is preliminary data.</text>
</comment>